<evidence type="ECO:0000256" key="8">
    <source>
        <dbReference type="ARBA" id="ARBA00022801"/>
    </source>
</evidence>
<comment type="caution">
    <text evidence="13">The sequence shown here is derived from an EMBL/GenBank/DDBJ whole genome shotgun (WGS) entry which is preliminary data.</text>
</comment>
<keyword evidence="14" id="KW-1185">Reference proteome</keyword>
<dbReference type="GO" id="GO:0046872">
    <property type="term" value="F:metal ion binding"/>
    <property type="evidence" value="ECO:0007669"/>
    <property type="project" value="UniProtKB-UniRule"/>
</dbReference>
<sequence>MTDPDIQQRAARIKLLALDVDGTLTDGQLWFSDDGIQYKAFSAHDGLGLKLLRQHGIEAAIITARTSPVVEVRARDLGITHVYQGSRDKRASLLDLCSKLNLDPLDTAMMGDDLSDLPAMRICGLAAAPANAHPWMDGRVHWKGERSGGFGAVRELCDLLLSAQGKVDFILDSYWPAP</sequence>
<evidence type="ECO:0000313" key="14">
    <source>
        <dbReference type="Proteomes" id="UP000521199"/>
    </source>
</evidence>
<evidence type="ECO:0000256" key="4">
    <source>
        <dbReference type="ARBA" id="ARBA00011881"/>
    </source>
</evidence>
<dbReference type="GO" id="GO:0019143">
    <property type="term" value="F:3-deoxy-manno-octulosonate-8-phosphatase activity"/>
    <property type="evidence" value="ECO:0007669"/>
    <property type="project" value="UniProtKB-UniRule"/>
</dbReference>
<keyword evidence="7 11" id="KW-0479">Metal-binding</keyword>
<evidence type="ECO:0000256" key="7">
    <source>
        <dbReference type="ARBA" id="ARBA00022723"/>
    </source>
</evidence>
<comment type="catalytic activity">
    <reaction evidence="1 11">
        <text>3-deoxy-alpha-D-manno-2-octulosonate-8-phosphate + H2O = 3-deoxy-alpha-D-manno-oct-2-ulosonate + phosphate</text>
        <dbReference type="Rhea" id="RHEA:11500"/>
        <dbReference type="ChEBI" id="CHEBI:15377"/>
        <dbReference type="ChEBI" id="CHEBI:43474"/>
        <dbReference type="ChEBI" id="CHEBI:85985"/>
        <dbReference type="ChEBI" id="CHEBI:85986"/>
        <dbReference type="EC" id="3.1.3.45"/>
    </reaction>
</comment>
<feature type="binding site" evidence="12">
    <location>
        <position position="21"/>
    </location>
    <ligand>
        <name>substrate</name>
    </ligand>
</feature>
<feature type="binding site" evidence="12">
    <location>
        <position position="112"/>
    </location>
    <ligand>
        <name>Mg(2+)</name>
        <dbReference type="ChEBI" id="CHEBI:18420"/>
    </ligand>
</feature>
<dbReference type="RefSeq" id="WP_183959704.1">
    <property type="nucleotide sequence ID" value="NZ_JACHHP010000001.1"/>
</dbReference>
<evidence type="ECO:0000256" key="6">
    <source>
        <dbReference type="ARBA" id="ARBA00020092"/>
    </source>
</evidence>
<dbReference type="SFLD" id="SFLDG01136">
    <property type="entry name" value="C1.6:_Phosphoserine_Phosphatas"/>
    <property type="match status" value="1"/>
</dbReference>
<evidence type="ECO:0000256" key="2">
    <source>
        <dbReference type="ARBA" id="ARBA00001946"/>
    </source>
</evidence>
<evidence type="ECO:0000256" key="1">
    <source>
        <dbReference type="ARBA" id="ARBA00000898"/>
    </source>
</evidence>
<dbReference type="PANTHER" id="PTHR21485">
    <property type="entry name" value="HAD SUPERFAMILY MEMBERS CMAS AND KDSC"/>
    <property type="match status" value="1"/>
</dbReference>
<dbReference type="NCBIfam" id="TIGR01670">
    <property type="entry name" value="KdsC-phosphatas"/>
    <property type="match status" value="1"/>
</dbReference>
<keyword evidence="11" id="KW-0448">Lipopolysaccharide biosynthesis</keyword>
<reference evidence="13 14" key="1">
    <citation type="submission" date="2020-08" db="EMBL/GenBank/DDBJ databases">
        <title>Genomic Encyclopedia of Type Strains, Phase IV (KMG-IV): sequencing the most valuable type-strain genomes for metagenomic binning, comparative biology and taxonomic classification.</title>
        <authorList>
            <person name="Goeker M."/>
        </authorList>
    </citation>
    <scope>NUCLEOTIDE SEQUENCE [LARGE SCALE GENOMIC DNA]</scope>
    <source>
        <strain evidence="13 14">DSM 24163</strain>
    </source>
</reference>
<keyword evidence="8 11" id="KW-0378">Hydrolase</keyword>
<dbReference type="SFLD" id="SFLDS00003">
    <property type="entry name" value="Haloacid_Dehalogenase"/>
    <property type="match status" value="1"/>
</dbReference>
<dbReference type="InterPro" id="IPR006549">
    <property type="entry name" value="HAD-SF_hydro_IIIA"/>
</dbReference>
<name>A0A7W8D6I5_9GAMM</name>
<comment type="subunit">
    <text evidence="4 11">Homotetramer.</text>
</comment>
<dbReference type="InterPro" id="IPR050793">
    <property type="entry name" value="CMP-NeuNAc_synthase"/>
</dbReference>
<dbReference type="PANTHER" id="PTHR21485:SF3">
    <property type="entry name" value="N-ACYLNEURAMINATE CYTIDYLYLTRANSFERASE"/>
    <property type="match status" value="1"/>
</dbReference>
<dbReference type="SFLD" id="SFLDG01138">
    <property type="entry name" value="C1.6.2:_Deoxy-d-mannose-octulo"/>
    <property type="match status" value="1"/>
</dbReference>
<dbReference type="InterPro" id="IPR010023">
    <property type="entry name" value="KdsC_fam"/>
</dbReference>
<evidence type="ECO:0000256" key="3">
    <source>
        <dbReference type="ARBA" id="ARBA00005893"/>
    </source>
</evidence>
<keyword evidence="9 11" id="KW-0460">Magnesium</keyword>
<evidence type="ECO:0000256" key="10">
    <source>
        <dbReference type="ARBA" id="ARBA00031051"/>
    </source>
</evidence>
<proteinExistence type="inferred from homology"/>
<dbReference type="PIRSF" id="PIRSF006118">
    <property type="entry name" value="KDO8-P_Ptase"/>
    <property type="match status" value="1"/>
</dbReference>
<evidence type="ECO:0000256" key="9">
    <source>
        <dbReference type="ARBA" id="ARBA00022842"/>
    </source>
</evidence>
<dbReference type="EMBL" id="JACHHP010000001">
    <property type="protein sequence ID" value="MBB5207183.1"/>
    <property type="molecule type" value="Genomic_DNA"/>
</dbReference>
<feature type="binding site" evidence="12">
    <location>
        <position position="19"/>
    </location>
    <ligand>
        <name>Mg(2+)</name>
        <dbReference type="ChEBI" id="CHEBI:18420"/>
    </ligand>
</feature>
<dbReference type="CDD" id="cd01630">
    <property type="entry name" value="HAD_KDO-like"/>
    <property type="match status" value="1"/>
</dbReference>
<evidence type="ECO:0000313" key="13">
    <source>
        <dbReference type="EMBL" id="MBB5207183.1"/>
    </source>
</evidence>
<dbReference type="GO" id="GO:0008781">
    <property type="term" value="F:N-acylneuraminate cytidylyltransferase activity"/>
    <property type="evidence" value="ECO:0007669"/>
    <property type="project" value="TreeGrafter"/>
</dbReference>
<dbReference type="Pfam" id="PF00702">
    <property type="entry name" value="Hydrolase"/>
    <property type="match status" value="1"/>
</dbReference>
<comment type="cofactor">
    <cofactor evidence="2 11 12">
        <name>Mg(2+)</name>
        <dbReference type="ChEBI" id="CHEBI:18420"/>
    </cofactor>
</comment>
<protein>
    <recommendedName>
        <fullName evidence="6 11">3-deoxy-D-manno-octulosonate 8-phosphate phosphatase KdsC</fullName>
        <ecNumber evidence="5 11">3.1.3.45</ecNumber>
    </recommendedName>
    <alternativeName>
        <fullName evidence="10 11">KDO 8-P phosphatase</fullName>
    </alternativeName>
</protein>
<dbReference type="InterPro" id="IPR023214">
    <property type="entry name" value="HAD_sf"/>
</dbReference>
<dbReference type="EC" id="3.1.3.45" evidence="5 11"/>
<evidence type="ECO:0000256" key="12">
    <source>
        <dbReference type="PIRSR" id="PIRSR006118-2"/>
    </source>
</evidence>
<accession>A0A7W8D6I5</accession>
<dbReference type="GO" id="GO:0009103">
    <property type="term" value="P:lipopolysaccharide biosynthetic process"/>
    <property type="evidence" value="ECO:0007669"/>
    <property type="project" value="UniProtKB-UniRule"/>
</dbReference>
<dbReference type="AlphaFoldDB" id="A0A7W8D6I5"/>
<comment type="function">
    <text evidence="11">Catalyzes the hydrolysis of 3-deoxy-D-manno-octulosonate 8-phosphate (KDO 8-P) to 3-deoxy-D-manno-octulosonate (KDO) and inorganic phosphate.</text>
</comment>
<gene>
    <name evidence="13" type="ORF">HNQ52_000699</name>
</gene>
<evidence type="ECO:0000256" key="5">
    <source>
        <dbReference type="ARBA" id="ARBA00013066"/>
    </source>
</evidence>
<dbReference type="Proteomes" id="UP000521199">
    <property type="component" value="Unassembled WGS sequence"/>
</dbReference>
<dbReference type="Gene3D" id="3.40.50.1000">
    <property type="entry name" value="HAD superfamily/HAD-like"/>
    <property type="match status" value="1"/>
</dbReference>
<dbReference type="InterPro" id="IPR036412">
    <property type="entry name" value="HAD-like_sf"/>
</dbReference>
<organism evidence="13 14">
    <name type="scientific">Chiayiivirga flava</name>
    <dbReference type="NCBI Taxonomy" id="659595"/>
    <lineage>
        <taxon>Bacteria</taxon>
        <taxon>Pseudomonadati</taxon>
        <taxon>Pseudomonadota</taxon>
        <taxon>Gammaproteobacteria</taxon>
        <taxon>Lysobacterales</taxon>
        <taxon>Lysobacteraceae</taxon>
        <taxon>Chiayiivirga</taxon>
    </lineage>
</organism>
<evidence type="ECO:0000256" key="11">
    <source>
        <dbReference type="PIRNR" id="PIRNR006118"/>
    </source>
</evidence>
<dbReference type="FunFam" id="3.40.50.1000:FF:000029">
    <property type="entry name" value="3-deoxy-D-manno-octulosonate 8-phosphate phosphatase KdsC"/>
    <property type="match status" value="1"/>
</dbReference>
<dbReference type="NCBIfam" id="TIGR01662">
    <property type="entry name" value="HAD-SF-IIIA"/>
    <property type="match status" value="1"/>
</dbReference>
<dbReference type="SUPFAM" id="SSF56784">
    <property type="entry name" value="HAD-like"/>
    <property type="match status" value="1"/>
</dbReference>
<comment type="similarity">
    <text evidence="3 11">Belongs to the KdsC family.</text>
</comment>